<comment type="caution">
    <text evidence="2">The sequence shown here is derived from an EMBL/GenBank/DDBJ whole genome shotgun (WGS) entry which is preliminary data.</text>
</comment>
<feature type="chain" id="PRO_5045441326" evidence="1">
    <location>
        <begin position="27"/>
        <end position="132"/>
    </location>
</feature>
<name>A0ABR9KUV3_9ACTN</name>
<feature type="signal peptide" evidence="1">
    <location>
        <begin position="1"/>
        <end position="26"/>
    </location>
</feature>
<dbReference type="RefSeq" id="WP_192779612.1">
    <property type="nucleotide sequence ID" value="NZ_BAAASY010000005.1"/>
</dbReference>
<keyword evidence="1" id="KW-0732">Signal</keyword>
<reference evidence="2 3" key="1">
    <citation type="submission" date="2020-10" db="EMBL/GenBank/DDBJ databases">
        <title>Sequencing the genomes of 1000 actinobacteria strains.</title>
        <authorList>
            <person name="Klenk H.-P."/>
        </authorList>
    </citation>
    <scope>NUCLEOTIDE SEQUENCE [LARGE SCALE GENOMIC DNA]</scope>
    <source>
        <strain evidence="2 3">DSM 43748</strain>
    </source>
</reference>
<proteinExistence type="predicted"/>
<evidence type="ECO:0000313" key="3">
    <source>
        <dbReference type="Proteomes" id="UP000661607"/>
    </source>
</evidence>
<accession>A0ABR9KUV3</accession>
<dbReference type="Proteomes" id="UP000661607">
    <property type="component" value="Unassembled WGS sequence"/>
</dbReference>
<keyword evidence="3" id="KW-1185">Reference proteome</keyword>
<protein>
    <submittedName>
        <fullName evidence="2">Uncharacterized protein</fullName>
    </submittedName>
</protein>
<dbReference type="EMBL" id="JADBEF010000001">
    <property type="protein sequence ID" value="MBE1565393.1"/>
    <property type="molecule type" value="Genomic_DNA"/>
</dbReference>
<gene>
    <name evidence="2" type="ORF">H4W81_008172</name>
</gene>
<evidence type="ECO:0000256" key="1">
    <source>
        <dbReference type="SAM" id="SignalP"/>
    </source>
</evidence>
<evidence type="ECO:0000313" key="2">
    <source>
        <dbReference type="EMBL" id="MBE1565393.1"/>
    </source>
</evidence>
<sequence>MRRILVAAALAGSVATGLAAAPAAQAATTEAAASTSGWGKYFSSDGKAYTFGKSYQTHGKVYTHWYGVDKPGGKRGYVWFEYYKGGHWYKFSQGWDGKHSGSWGAKGIKKIYTYTCWGDSKFDNCGGKYRIY</sequence>
<organism evidence="2 3">
    <name type="scientific">Nonomuraea africana</name>
    <dbReference type="NCBI Taxonomy" id="46171"/>
    <lineage>
        <taxon>Bacteria</taxon>
        <taxon>Bacillati</taxon>
        <taxon>Actinomycetota</taxon>
        <taxon>Actinomycetes</taxon>
        <taxon>Streptosporangiales</taxon>
        <taxon>Streptosporangiaceae</taxon>
        <taxon>Nonomuraea</taxon>
    </lineage>
</organism>